<evidence type="ECO:0000313" key="1">
    <source>
        <dbReference type="EMBL" id="KFB88026.1"/>
    </source>
</evidence>
<keyword evidence="2" id="KW-1185">Reference proteome</keyword>
<evidence type="ECO:0000313" key="2">
    <source>
        <dbReference type="Proteomes" id="UP000028721"/>
    </source>
</evidence>
<dbReference type="Proteomes" id="UP000028721">
    <property type="component" value="Unassembled WGS sequence"/>
</dbReference>
<comment type="caution">
    <text evidence="1">The sequence shown here is derived from an EMBL/GenBank/DDBJ whole genome shotgun (WGS) entry which is preliminary data.</text>
</comment>
<organism evidence="1 2">
    <name type="scientific">Serratia grimesii</name>
    <dbReference type="NCBI Taxonomy" id="82995"/>
    <lineage>
        <taxon>Bacteria</taxon>
        <taxon>Pseudomonadati</taxon>
        <taxon>Pseudomonadota</taxon>
        <taxon>Gammaproteobacteria</taxon>
        <taxon>Enterobacterales</taxon>
        <taxon>Yersiniaceae</taxon>
        <taxon>Serratia</taxon>
    </lineage>
</organism>
<reference evidence="1 2" key="1">
    <citation type="submission" date="2014-03" db="EMBL/GenBank/DDBJ databases">
        <title>Draft genome sequence of the Serratia grimesii strain a2.</title>
        <authorList>
            <person name="Toymentseva A."/>
            <person name="Kazakov S."/>
            <person name="Giliazeva A."/>
            <person name="Ismagilova R."/>
            <person name="Shah R."/>
            <person name="Sharipova M."/>
            <person name="Khaitlina S."/>
            <person name="Mardanova A."/>
        </authorList>
    </citation>
    <scope>NUCLEOTIDE SEQUENCE [LARGE SCALE GENOMIC DNA]</scope>
    <source>
        <strain evidence="1 2">A2</strain>
    </source>
</reference>
<accession>A0ABR4U7K4</accession>
<gene>
    <name evidence="1" type="ORF">CR62_07565</name>
</gene>
<proteinExistence type="predicted"/>
<name>A0ABR4U7K4_9GAMM</name>
<dbReference type="EMBL" id="JGVP01000019">
    <property type="protein sequence ID" value="KFB88026.1"/>
    <property type="molecule type" value="Genomic_DNA"/>
</dbReference>
<sequence>MNGCSIQRPCGLDIRGSLPDALPDGPLFIVIGARPGGDFIQRAPTAAALRFLGVDLANIITG</sequence>
<protein>
    <submittedName>
        <fullName evidence="1">Uncharacterized protein</fullName>
    </submittedName>
</protein>